<dbReference type="InterPro" id="IPR020904">
    <property type="entry name" value="Sc_DH/Rdtase_CS"/>
</dbReference>
<name>A0A6J7LM49_9ZZZZ</name>
<accession>A0A6J7LM49</accession>
<organism evidence="2">
    <name type="scientific">freshwater metagenome</name>
    <dbReference type="NCBI Taxonomy" id="449393"/>
    <lineage>
        <taxon>unclassified sequences</taxon>
        <taxon>metagenomes</taxon>
        <taxon>ecological metagenomes</taxon>
    </lineage>
</organism>
<dbReference type="PRINTS" id="PR00081">
    <property type="entry name" value="GDHRDH"/>
</dbReference>
<protein>
    <submittedName>
        <fullName evidence="2">Unannotated protein</fullName>
    </submittedName>
</protein>
<dbReference type="InterPro" id="IPR036291">
    <property type="entry name" value="NAD(P)-bd_dom_sf"/>
</dbReference>
<dbReference type="AlphaFoldDB" id="A0A6J7LM49"/>
<sequence>MSQPTQIAALFAEVSTRYGRVDVLVNSAGVTRVIDVLDVTTDDWDSIININARGTLLAMQAAARMMEGIGGGSIVNIGSISAKGFKETSNIVYASSKAAVVNMTRIAATRFGPMNIRVNCVCPGMTKTEMWSSWIDDRAGAIGVSRADLLAEMSAKVPLQRLNEPSDVAAAVLFFATDMSRTITGQSLNVDGGTMWD</sequence>
<dbReference type="PANTHER" id="PTHR42760">
    <property type="entry name" value="SHORT-CHAIN DEHYDROGENASES/REDUCTASES FAMILY MEMBER"/>
    <property type="match status" value="1"/>
</dbReference>
<proteinExistence type="inferred from homology"/>
<dbReference type="PROSITE" id="PS00061">
    <property type="entry name" value="ADH_SHORT"/>
    <property type="match status" value="1"/>
</dbReference>
<reference evidence="2" key="1">
    <citation type="submission" date="2020-05" db="EMBL/GenBank/DDBJ databases">
        <authorList>
            <person name="Chiriac C."/>
            <person name="Salcher M."/>
            <person name="Ghai R."/>
            <person name="Kavagutti S V."/>
        </authorList>
    </citation>
    <scope>NUCLEOTIDE SEQUENCE</scope>
</reference>
<dbReference type="PRINTS" id="PR00080">
    <property type="entry name" value="SDRFAMILY"/>
</dbReference>
<dbReference type="EMBL" id="CAFBNE010000173">
    <property type="protein sequence ID" value="CAB4969436.1"/>
    <property type="molecule type" value="Genomic_DNA"/>
</dbReference>
<dbReference type="SUPFAM" id="SSF51735">
    <property type="entry name" value="NAD(P)-binding Rossmann-fold domains"/>
    <property type="match status" value="1"/>
</dbReference>
<dbReference type="Pfam" id="PF13561">
    <property type="entry name" value="adh_short_C2"/>
    <property type="match status" value="1"/>
</dbReference>
<dbReference type="InterPro" id="IPR002347">
    <property type="entry name" value="SDR_fam"/>
</dbReference>
<dbReference type="FunFam" id="3.40.50.720:FF:000084">
    <property type="entry name" value="Short-chain dehydrogenase reductase"/>
    <property type="match status" value="1"/>
</dbReference>
<dbReference type="CDD" id="cd05233">
    <property type="entry name" value="SDR_c"/>
    <property type="match status" value="1"/>
</dbReference>
<evidence type="ECO:0000313" key="2">
    <source>
        <dbReference type="EMBL" id="CAB4969436.1"/>
    </source>
</evidence>
<gene>
    <name evidence="2" type="ORF">UFOPK3772_03226</name>
</gene>
<dbReference type="GO" id="GO:0016616">
    <property type="term" value="F:oxidoreductase activity, acting on the CH-OH group of donors, NAD or NADP as acceptor"/>
    <property type="evidence" value="ECO:0007669"/>
    <property type="project" value="TreeGrafter"/>
</dbReference>
<comment type="similarity">
    <text evidence="1">Belongs to the short-chain dehydrogenases/reductases (SDR) family.</text>
</comment>
<dbReference type="Gene3D" id="3.40.50.720">
    <property type="entry name" value="NAD(P)-binding Rossmann-like Domain"/>
    <property type="match status" value="1"/>
</dbReference>
<evidence type="ECO:0000256" key="1">
    <source>
        <dbReference type="ARBA" id="ARBA00006484"/>
    </source>
</evidence>